<dbReference type="InterPro" id="IPR000863">
    <property type="entry name" value="Sulfotransferase_dom"/>
</dbReference>
<sequence>MLYSAKNKIAFAHYPKTAGTSVSAWFKASFQDAVYLEPNSILKDPNSILNISHYGVNSSIQHLEPNPEWHERLLNKVFDNKFEIESPADNLRIIGVLRDPFDMLVSLYNFWRNTDRSNFLESELPPLIITAREKSFTEFLALAVGEHPISTYREFFDVGGKCWANTRLLSFENLNEALLNVCKEFDIPISKKKLEHLNPGPELDHTIHPYLRQAGSLINHVEQHFHWYYNEGQKIMVSK</sequence>
<evidence type="ECO:0000313" key="2">
    <source>
        <dbReference type="EMBL" id="MCG2587737.1"/>
    </source>
</evidence>
<dbReference type="Pfam" id="PF00685">
    <property type="entry name" value="Sulfotransfer_1"/>
    <property type="match status" value="1"/>
</dbReference>
<dbReference type="SUPFAM" id="SSF52540">
    <property type="entry name" value="P-loop containing nucleoside triphosphate hydrolases"/>
    <property type="match status" value="1"/>
</dbReference>
<dbReference type="EMBL" id="JAKLWS010000003">
    <property type="protein sequence ID" value="MCG2587737.1"/>
    <property type="molecule type" value="Genomic_DNA"/>
</dbReference>
<protein>
    <submittedName>
        <fullName evidence="2">Sulfotransferase family protein</fullName>
    </submittedName>
</protein>
<proteinExistence type="predicted"/>
<evidence type="ECO:0000259" key="1">
    <source>
        <dbReference type="Pfam" id="PF00685"/>
    </source>
</evidence>
<dbReference type="Gene3D" id="3.40.50.300">
    <property type="entry name" value="P-loop containing nucleotide triphosphate hydrolases"/>
    <property type="match status" value="1"/>
</dbReference>
<gene>
    <name evidence="2" type="ORF">L6773_04115</name>
</gene>
<feature type="domain" description="Sulfotransferase" evidence="1">
    <location>
        <begin position="89"/>
        <end position="164"/>
    </location>
</feature>
<accession>A0ABS9KA97</accession>
<keyword evidence="3" id="KW-1185">Reference proteome</keyword>
<organism evidence="2 3">
    <name type="scientific">Rhodohalobacter sulfatireducens</name>
    <dbReference type="NCBI Taxonomy" id="2911366"/>
    <lineage>
        <taxon>Bacteria</taxon>
        <taxon>Pseudomonadati</taxon>
        <taxon>Balneolota</taxon>
        <taxon>Balneolia</taxon>
        <taxon>Balneolales</taxon>
        <taxon>Balneolaceae</taxon>
        <taxon>Rhodohalobacter</taxon>
    </lineage>
</organism>
<dbReference type="Proteomes" id="UP001165366">
    <property type="component" value="Unassembled WGS sequence"/>
</dbReference>
<dbReference type="InterPro" id="IPR027417">
    <property type="entry name" value="P-loop_NTPase"/>
</dbReference>
<dbReference type="RefSeq" id="WP_237852580.1">
    <property type="nucleotide sequence ID" value="NZ_JAKLWS010000003.1"/>
</dbReference>
<comment type="caution">
    <text evidence="2">The sequence shown here is derived from an EMBL/GenBank/DDBJ whole genome shotgun (WGS) entry which is preliminary data.</text>
</comment>
<name>A0ABS9KA97_9BACT</name>
<reference evidence="2" key="2">
    <citation type="submission" date="2024-05" db="EMBL/GenBank/DDBJ databases">
        <title>Rhodohalobacter halophilus gen. nov., sp. nov., a moderately halophilic member of the family Balneolaceae.</title>
        <authorList>
            <person name="Xia J."/>
        </authorList>
    </citation>
    <scope>NUCLEOTIDE SEQUENCE</scope>
    <source>
        <strain evidence="2">WB101</strain>
    </source>
</reference>
<reference evidence="2" key="1">
    <citation type="submission" date="2022-01" db="EMBL/GenBank/DDBJ databases">
        <authorList>
            <person name="Wang Y."/>
        </authorList>
    </citation>
    <scope>NUCLEOTIDE SEQUENCE</scope>
    <source>
        <strain evidence="2">WB101</strain>
    </source>
</reference>
<evidence type="ECO:0000313" key="3">
    <source>
        <dbReference type="Proteomes" id="UP001165366"/>
    </source>
</evidence>